<organism evidence="1 2">
    <name type="scientific">Petralouisia muris</name>
    <dbReference type="NCBI Taxonomy" id="3032872"/>
    <lineage>
        <taxon>Bacteria</taxon>
        <taxon>Bacillati</taxon>
        <taxon>Bacillota</taxon>
        <taxon>Clostridia</taxon>
        <taxon>Lachnospirales</taxon>
        <taxon>Lachnospiraceae</taxon>
        <taxon>Petralouisia</taxon>
    </lineage>
</organism>
<reference evidence="1" key="1">
    <citation type="submission" date="2019-04" db="EMBL/GenBank/DDBJ databases">
        <title>Microbes associate with the intestines of laboratory mice.</title>
        <authorList>
            <person name="Navarre W."/>
            <person name="Wong E."/>
            <person name="Huang K."/>
            <person name="Tropini C."/>
            <person name="Ng K."/>
            <person name="Yu B."/>
        </authorList>
    </citation>
    <scope>NUCLEOTIDE SEQUENCE</scope>
    <source>
        <strain evidence="1">NM01_1-7b</strain>
    </source>
</reference>
<keyword evidence="2" id="KW-1185">Reference proteome</keyword>
<dbReference type="Proteomes" id="UP000304953">
    <property type="component" value="Unassembled WGS sequence"/>
</dbReference>
<proteinExistence type="predicted"/>
<name>A0AC61RTU7_9FIRM</name>
<sequence>MEKNLTQGSIKKHYFRYLGAAFGGSMISCIYGMVDVAVVGQYQGPQGTAALSIVAPIWTILYSLGILTGSGGSIKYTYYRAQGKTDKANAYFTLSLLLTSAIAVVCWIGLTVFDDQLLRLFGADDALLPLAKAYLRPIQFVIPAYPFTQMLAAYLRNDNAPGFAAFATLCGGCFNIFGDLYFVFGLNMGMFGAGLATAIGITLTIAVMASHFFSRKNTLKLARVHGYIHKAKELVLNGCSVFVSEIAMGMIAMLFNRQIMNYFGADALAVFGVIVQISGLVQCFTYAVGQAAQPIVSENYSVHNIERIRETRKYSLWTAAVFGVLWTVAVRLFPNAFVKVFMSPTDSVLQIAPGIMQIYGLAYLLLPLNIFATYYFQSVMQPKTALIISMARGMVLCGVLVFVLPALFGAKLLWWVMPITELAVAIYTILCMIKNNRSLALK</sequence>
<evidence type="ECO:0000313" key="2">
    <source>
        <dbReference type="Proteomes" id="UP000304953"/>
    </source>
</evidence>
<protein>
    <submittedName>
        <fullName evidence="1">Multidrug transporter MatE</fullName>
    </submittedName>
</protein>
<comment type="caution">
    <text evidence="1">The sequence shown here is derived from an EMBL/GenBank/DDBJ whole genome shotgun (WGS) entry which is preliminary data.</text>
</comment>
<gene>
    <name evidence="1" type="ORF">E5329_15735</name>
</gene>
<evidence type="ECO:0000313" key="1">
    <source>
        <dbReference type="EMBL" id="TGY95228.1"/>
    </source>
</evidence>
<dbReference type="EMBL" id="SRYA01000032">
    <property type="protein sequence ID" value="TGY95228.1"/>
    <property type="molecule type" value="Genomic_DNA"/>
</dbReference>
<accession>A0AC61RTU7</accession>